<dbReference type="EMBL" id="GL988032">
    <property type="protein sequence ID" value="EGS23933.1"/>
    <property type="molecule type" value="Genomic_DNA"/>
</dbReference>
<evidence type="ECO:0000256" key="1">
    <source>
        <dbReference type="ARBA" id="ARBA00004123"/>
    </source>
</evidence>
<comment type="similarity">
    <text evidence="2">Belongs to the SKP1 family.</text>
</comment>
<dbReference type="OrthoDB" id="249087at2759"/>
<dbReference type="GO" id="GO:0005634">
    <property type="term" value="C:nucleus"/>
    <property type="evidence" value="ECO:0007669"/>
    <property type="project" value="UniProtKB-SubCell"/>
</dbReference>
<dbReference type="Gene3D" id="3.30.710.10">
    <property type="entry name" value="Potassium Channel Kv1.1, Chain A"/>
    <property type="match status" value="1"/>
</dbReference>
<accession>G0RYE7</accession>
<dbReference type="SUPFAM" id="SSF54695">
    <property type="entry name" value="POZ domain"/>
    <property type="match status" value="1"/>
</dbReference>
<evidence type="ECO:0000313" key="6">
    <source>
        <dbReference type="Proteomes" id="UP000008066"/>
    </source>
</evidence>
<dbReference type="KEGG" id="cthr:CTHT_0006430"/>
<dbReference type="eggNOG" id="KOG3473">
    <property type="taxonomic scope" value="Eukaryota"/>
</dbReference>
<keyword evidence="6" id="KW-1185">Reference proteome</keyword>
<name>G0RYE7_CHATD</name>
<dbReference type="STRING" id="759272.G0RYE7"/>
<sequence length="81" mass="9032">MISPTLKGMLRGPFAEAQSGRCHFPEFSAPIIEKVAEYLHYYHQNKDKENVPDLDIPVELCLVVVQAADYFGLVSKALNAP</sequence>
<keyword evidence="4" id="KW-0539">Nucleus</keyword>
<dbReference type="GeneID" id="18254681"/>
<dbReference type="InterPro" id="IPR039948">
    <property type="entry name" value="ELC1"/>
</dbReference>
<protein>
    <recommendedName>
        <fullName evidence="3">Elongin-C</fullName>
    </recommendedName>
</protein>
<dbReference type="InterPro" id="IPR011333">
    <property type="entry name" value="SKP1/BTB/POZ_sf"/>
</dbReference>
<dbReference type="RefSeq" id="XP_006691175.1">
    <property type="nucleotide sequence ID" value="XM_006691112.1"/>
</dbReference>
<evidence type="ECO:0000256" key="4">
    <source>
        <dbReference type="ARBA" id="ARBA00023242"/>
    </source>
</evidence>
<organism evidence="6">
    <name type="scientific">Chaetomium thermophilum (strain DSM 1495 / CBS 144.50 / IMI 039719)</name>
    <name type="common">Thermochaetoides thermophila</name>
    <dbReference type="NCBI Taxonomy" id="759272"/>
    <lineage>
        <taxon>Eukaryota</taxon>
        <taxon>Fungi</taxon>
        <taxon>Dikarya</taxon>
        <taxon>Ascomycota</taxon>
        <taxon>Pezizomycotina</taxon>
        <taxon>Sordariomycetes</taxon>
        <taxon>Sordariomycetidae</taxon>
        <taxon>Sordariales</taxon>
        <taxon>Chaetomiaceae</taxon>
        <taxon>Thermochaetoides</taxon>
    </lineage>
</organism>
<comment type="subcellular location">
    <subcellularLocation>
        <location evidence="1">Nucleus</location>
    </subcellularLocation>
</comment>
<evidence type="ECO:0000313" key="5">
    <source>
        <dbReference type="EMBL" id="EGS23933.1"/>
    </source>
</evidence>
<dbReference type="PANTHER" id="PTHR20648">
    <property type="entry name" value="ELONGIN-C"/>
    <property type="match status" value="1"/>
</dbReference>
<dbReference type="FunFam" id="3.30.710.10:FF:000035">
    <property type="entry name" value="Elongin C transcription elongation factor"/>
    <property type="match status" value="1"/>
</dbReference>
<proteinExistence type="inferred from homology"/>
<dbReference type="AlphaFoldDB" id="G0RYE7"/>
<evidence type="ECO:0000256" key="2">
    <source>
        <dbReference type="ARBA" id="ARBA00009993"/>
    </source>
</evidence>
<reference evidence="5 6" key="1">
    <citation type="journal article" date="2011" name="Cell">
        <title>Insight into structure and assembly of the nuclear pore complex by utilizing the genome of a eukaryotic thermophile.</title>
        <authorList>
            <person name="Amlacher S."/>
            <person name="Sarges P."/>
            <person name="Flemming D."/>
            <person name="van Noort V."/>
            <person name="Kunze R."/>
            <person name="Devos D.P."/>
            <person name="Arumugam M."/>
            <person name="Bork P."/>
            <person name="Hurt E."/>
        </authorList>
    </citation>
    <scope>NUCLEOTIDE SEQUENCE [LARGE SCALE GENOMIC DNA]</scope>
    <source>
        <strain evidence="6">DSM 1495 / CBS 144.50 / IMI 039719</strain>
    </source>
</reference>
<evidence type="ECO:0000256" key="3">
    <source>
        <dbReference type="ARBA" id="ARBA00021347"/>
    </source>
</evidence>
<gene>
    <name evidence="5" type="ORF">CTHT_0006430</name>
</gene>
<dbReference type="Proteomes" id="UP000008066">
    <property type="component" value="Unassembled WGS sequence"/>
</dbReference>
<dbReference type="HOGENOM" id="CLU_130038_3_1_1"/>